<sequence length="100" mass="10714">MRATRPCLPLLRWMLLCLFTLQMLGMAWHRHDLTEASSDCVSCCLAAQLPSGGPASPVVALVALTVVLSRIAPQSIKSFVAVDGYLSPPAQAPQRVRAPS</sequence>
<evidence type="ECO:0000313" key="2">
    <source>
        <dbReference type="Proteomes" id="UP001595530"/>
    </source>
</evidence>
<proteinExistence type="predicted"/>
<comment type="caution">
    <text evidence="1">The sequence shown here is derived from an EMBL/GenBank/DDBJ whole genome shotgun (WGS) entry which is preliminary data.</text>
</comment>
<protein>
    <recommendedName>
        <fullName evidence="3">DUF2946 domain-containing protein</fullName>
    </recommendedName>
</protein>
<name>A0ABV7F2W5_9BURK</name>
<keyword evidence="2" id="KW-1185">Reference proteome</keyword>
<dbReference type="Proteomes" id="UP001595530">
    <property type="component" value="Unassembled WGS sequence"/>
</dbReference>
<gene>
    <name evidence="1" type="ORF">ACFOFO_10500</name>
</gene>
<dbReference type="RefSeq" id="WP_390327674.1">
    <property type="nucleotide sequence ID" value="NZ_JBHSUQ010000001.1"/>
</dbReference>
<accession>A0ABV7F2W5</accession>
<evidence type="ECO:0008006" key="3">
    <source>
        <dbReference type="Google" id="ProtNLM"/>
    </source>
</evidence>
<reference evidence="2" key="1">
    <citation type="journal article" date="2019" name="Int. J. Syst. Evol. Microbiol.">
        <title>The Global Catalogue of Microorganisms (GCM) 10K type strain sequencing project: providing services to taxonomists for standard genome sequencing and annotation.</title>
        <authorList>
            <consortium name="The Broad Institute Genomics Platform"/>
            <consortium name="The Broad Institute Genome Sequencing Center for Infectious Disease"/>
            <person name="Wu L."/>
            <person name="Ma J."/>
        </authorList>
    </citation>
    <scope>NUCLEOTIDE SEQUENCE [LARGE SCALE GENOMIC DNA]</scope>
    <source>
        <strain evidence="2">KCTC 42986</strain>
    </source>
</reference>
<dbReference type="EMBL" id="JBHRTP010000031">
    <property type="protein sequence ID" value="MFC3108386.1"/>
    <property type="molecule type" value="Genomic_DNA"/>
</dbReference>
<organism evidence="1 2">
    <name type="scientific">Undibacterium arcticum</name>
    <dbReference type="NCBI Taxonomy" id="1762892"/>
    <lineage>
        <taxon>Bacteria</taxon>
        <taxon>Pseudomonadati</taxon>
        <taxon>Pseudomonadota</taxon>
        <taxon>Betaproteobacteria</taxon>
        <taxon>Burkholderiales</taxon>
        <taxon>Oxalobacteraceae</taxon>
        <taxon>Undibacterium</taxon>
    </lineage>
</organism>
<evidence type="ECO:0000313" key="1">
    <source>
        <dbReference type="EMBL" id="MFC3108386.1"/>
    </source>
</evidence>